<dbReference type="EMBL" id="CAJPWZ010002506">
    <property type="protein sequence ID" value="CAG2239197.1"/>
    <property type="molecule type" value="Genomic_DNA"/>
</dbReference>
<feature type="region of interest" description="Disordered" evidence="1">
    <location>
        <begin position="415"/>
        <end position="438"/>
    </location>
</feature>
<dbReference type="OrthoDB" id="6121294at2759"/>
<sequence length="485" mass="54033">MLNNVCNALKLQKYPDGLTAIDAREKCGTAGLENDPLVLSKISELEGKEFWIGFGIYTPLTPWIETMGCFLLSMNPSTVIIVPSVGLCQHECSTAYFSFNKADNTCNCLNITEIQLNNGANLSSCLKPSAETVLIYKIYTLAVITPLGATNGLCTTLTCTPPHDVYLRAAPCKGVSTIKGLCEDGMPSTSQLWSLSHNQVRAHCWNKDELLLHSNACQIFALNLTAPAWTNIFREEIEVEQSLGDRTALPKFCLSANILDKKKQILNKHRRNCSTKKLEWFVCKNDSTTDDNTYHTHVATNPNYGAIVGGSVGVVIVLLIGVTVTLCKLRRVGIFKNNNPMKSTNVSFTKSLRGEATSQQHVNLCYGLVYQGKEINIKTNNAYAQVQKVKRVEDTYIESSNGEYDHLHKISRRIPTAGEHTYDSNAGVRNRNDPTYDTATVSTEEDMDNTYDHSFSNMKTYSEYDVSDPSMQIDRKNYDAYDQTF</sequence>
<evidence type="ECO:0000256" key="1">
    <source>
        <dbReference type="SAM" id="MobiDB-lite"/>
    </source>
</evidence>
<feature type="transmembrane region" description="Helical" evidence="2">
    <location>
        <begin position="304"/>
        <end position="327"/>
    </location>
</feature>
<organism evidence="3 4">
    <name type="scientific">Mytilus edulis</name>
    <name type="common">Blue mussel</name>
    <dbReference type="NCBI Taxonomy" id="6550"/>
    <lineage>
        <taxon>Eukaryota</taxon>
        <taxon>Metazoa</taxon>
        <taxon>Spiralia</taxon>
        <taxon>Lophotrochozoa</taxon>
        <taxon>Mollusca</taxon>
        <taxon>Bivalvia</taxon>
        <taxon>Autobranchia</taxon>
        <taxon>Pteriomorphia</taxon>
        <taxon>Mytilida</taxon>
        <taxon>Mytiloidea</taxon>
        <taxon>Mytilidae</taxon>
        <taxon>Mytilinae</taxon>
        <taxon>Mytilus</taxon>
    </lineage>
</organism>
<keyword evidence="2" id="KW-0472">Membrane</keyword>
<evidence type="ECO:0000313" key="4">
    <source>
        <dbReference type="Proteomes" id="UP000683360"/>
    </source>
</evidence>
<keyword evidence="2" id="KW-0812">Transmembrane</keyword>
<protein>
    <submittedName>
        <fullName evidence="3">Uncharacterized protein</fullName>
    </submittedName>
</protein>
<evidence type="ECO:0000313" key="3">
    <source>
        <dbReference type="EMBL" id="CAG2239197.1"/>
    </source>
</evidence>
<keyword evidence="4" id="KW-1185">Reference proteome</keyword>
<keyword evidence="2" id="KW-1133">Transmembrane helix</keyword>
<reference evidence="3" key="1">
    <citation type="submission" date="2021-03" db="EMBL/GenBank/DDBJ databases">
        <authorList>
            <person name="Bekaert M."/>
        </authorList>
    </citation>
    <scope>NUCLEOTIDE SEQUENCE</scope>
</reference>
<dbReference type="Proteomes" id="UP000683360">
    <property type="component" value="Unassembled WGS sequence"/>
</dbReference>
<evidence type="ECO:0000256" key="2">
    <source>
        <dbReference type="SAM" id="Phobius"/>
    </source>
</evidence>
<dbReference type="AlphaFoldDB" id="A0A8S3U5V4"/>
<proteinExistence type="predicted"/>
<accession>A0A8S3U5V4</accession>
<gene>
    <name evidence="3" type="ORF">MEDL_51558</name>
</gene>
<name>A0A8S3U5V4_MYTED</name>
<comment type="caution">
    <text evidence="3">The sequence shown here is derived from an EMBL/GenBank/DDBJ whole genome shotgun (WGS) entry which is preliminary data.</text>
</comment>